<dbReference type="GO" id="GO:0004567">
    <property type="term" value="F:beta-mannosidase activity"/>
    <property type="evidence" value="ECO:0007669"/>
    <property type="project" value="TreeGrafter"/>
</dbReference>
<keyword evidence="2" id="KW-0326">Glycosidase</keyword>
<dbReference type="InterPro" id="IPR054593">
    <property type="entry name" value="Beta-mannosidase-like_N2"/>
</dbReference>
<accession>K1UKG4</accession>
<evidence type="ECO:0000256" key="2">
    <source>
        <dbReference type="ARBA" id="ARBA00023295"/>
    </source>
</evidence>
<keyword evidence="1 4" id="KW-0378">Hydrolase</keyword>
<dbReference type="Pfam" id="PF22666">
    <property type="entry name" value="Glyco_hydro_2_N2"/>
    <property type="match status" value="1"/>
</dbReference>
<feature type="non-terminal residue" evidence="4">
    <location>
        <position position="77"/>
    </location>
</feature>
<evidence type="ECO:0000256" key="1">
    <source>
        <dbReference type="ARBA" id="ARBA00022801"/>
    </source>
</evidence>
<dbReference type="InterPro" id="IPR050887">
    <property type="entry name" value="Beta-mannosidase_GH2"/>
</dbReference>
<name>K1UKG4_9ZZZZ</name>
<dbReference type="EMBL" id="AJWZ01002065">
    <property type="protein sequence ID" value="EKC71981.1"/>
    <property type="molecule type" value="Genomic_DNA"/>
</dbReference>
<dbReference type="PANTHER" id="PTHR43730">
    <property type="entry name" value="BETA-MANNOSIDASE"/>
    <property type="match status" value="1"/>
</dbReference>
<proteinExistence type="predicted"/>
<dbReference type="SUPFAM" id="SSF49785">
    <property type="entry name" value="Galactose-binding domain-like"/>
    <property type="match status" value="1"/>
</dbReference>
<organism evidence="4">
    <name type="scientific">human gut metagenome</name>
    <dbReference type="NCBI Taxonomy" id="408170"/>
    <lineage>
        <taxon>unclassified sequences</taxon>
        <taxon>metagenomes</taxon>
        <taxon>organismal metagenomes</taxon>
    </lineage>
</organism>
<protein>
    <submittedName>
        <fullName evidence="4">Glycoside hydrolase family 2 sugar binding protein</fullName>
    </submittedName>
</protein>
<dbReference type="GO" id="GO:0006516">
    <property type="term" value="P:glycoprotein catabolic process"/>
    <property type="evidence" value="ECO:0007669"/>
    <property type="project" value="TreeGrafter"/>
</dbReference>
<evidence type="ECO:0000259" key="3">
    <source>
        <dbReference type="Pfam" id="PF22666"/>
    </source>
</evidence>
<feature type="domain" description="Beta-mannosidase-like galactose-binding" evidence="3">
    <location>
        <begin position="19"/>
        <end position="76"/>
    </location>
</feature>
<dbReference type="AlphaFoldDB" id="K1UKG4"/>
<comment type="caution">
    <text evidence="4">The sequence shown here is derived from an EMBL/GenBank/DDBJ whole genome shotgun (WGS) entry which is preliminary data.</text>
</comment>
<dbReference type="Gene3D" id="2.60.120.260">
    <property type="entry name" value="Galactose-binding domain-like"/>
    <property type="match status" value="1"/>
</dbReference>
<dbReference type="InterPro" id="IPR008979">
    <property type="entry name" value="Galactose-bd-like_sf"/>
</dbReference>
<sequence length="77" mass="9061">MMFQREGFGKMKKTLNGKWQFRKVGDKLYKEATVPGCNYLDLMANGDIPDPFIGLNEKDVYWVGETNWEYKKTFEIT</sequence>
<gene>
    <name evidence="4" type="ORF">OBE_03122</name>
</gene>
<evidence type="ECO:0000313" key="4">
    <source>
        <dbReference type="EMBL" id="EKC71981.1"/>
    </source>
</evidence>
<reference evidence="4" key="1">
    <citation type="journal article" date="2013" name="Environ. Microbiol.">
        <title>Microbiota from the distal guts of lean and obese adolescents exhibit partial functional redundancy besides clear differences in community structure.</title>
        <authorList>
            <person name="Ferrer M."/>
            <person name="Ruiz A."/>
            <person name="Lanza F."/>
            <person name="Haange S.B."/>
            <person name="Oberbach A."/>
            <person name="Till H."/>
            <person name="Bargiela R."/>
            <person name="Campoy C."/>
            <person name="Segura M.T."/>
            <person name="Richter M."/>
            <person name="von Bergen M."/>
            <person name="Seifert J."/>
            <person name="Suarez A."/>
        </authorList>
    </citation>
    <scope>NUCLEOTIDE SEQUENCE</scope>
</reference>
<dbReference type="PANTHER" id="PTHR43730:SF1">
    <property type="entry name" value="BETA-MANNOSIDASE"/>
    <property type="match status" value="1"/>
</dbReference>